<dbReference type="Pfam" id="PF08242">
    <property type="entry name" value="Methyltransf_12"/>
    <property type="match status" value="1"/>
</dbReference>
<feature type="domain" description="Methyltransferase type 12" evidence="1">
    <location>
        <begin position="44"/>
        <end position="140"/>
    </location>
</feature>
<keyword evidence="3" id="KW-1185">Reference proteome</keyword>
<dbReference type="SUPFAM" id="SSF53335">
    <property type="entry name" value="S-adenosyl-L-methionine-dependent methyltransferases"/>
    <property type="match status" value="1"/>
</dbReference>
<organism evidence="2 3">
    <name type="scientific">Hymenobacter daecheongensis DSM 21074</name>
    <dbReference type="NCBI Taxonomy" id="1121955"/>
    <lineage>
        <taxon>Bacteria</taxon>
        <taxon>Pseudomonadati</taxon>
        <taxon>Bacteroidota</taxon>
        <taxon>Cytophagia</taxon>
        <taxon>Cytophagales</taxon>
        <taxon>Hymenobacteraceae</taxon>
        <taxon>Hymenobacter</taxon>
    </lineage>
</organism>
<dbReference type="OrthoDB" id="836632at2"/>
<proteinExistence type="predicted"/>
<evidence type="ECO:0000313" key="2">
    <source>
        <dbReference type="EMBL" id="SHJ74144.1"/>
    </source>
</evidence>
<dbReference type="InterPro" id="IPR030373">
    <property type="entry name" value="PABS_CS"/>
</dbReference>
<name>A0A1M6LSB4_9BACT</name>
<evidence type="ECO:0000259" key="1">
    <source>
        <dbReference type="Pfam" id="PF08242"/>
    </source>
</evidence>
<keyword evidence="2" id="KW-0808">Transferase</keyword>
<sequence length="212" mass="23863">MSEAGFDHVAAFYDPLSRLVFGRALQWAQLKALESLPPGHPYVLIIGGGSGWVLPEALRQRPNARILYVESSPLMLVKARETLLRRVPTHATQVEFRLGTEAVLGPHESFDAIVTFFFLDLFSPARLREVLAQLAAVRRPHAPLLLADFRPAQTLWQRGLLRLMYAFFRLTTGISARQLPPIHAELARFGLRPQRQLLFFHGMVEATVFDAA</sequence>
<dbReference type="GO" id="GO:0032259">
    <property type="term" value="P:methylation"/>
    <property type="evidence" value="ECO:0007669"/>
    <property type="project" value="UniProtKB-KW"/>
</dbReference>
<dbReference type="GO" id="GO:0008168">
    <property type="term" value="F:methyltransferase activity"/>
    <property type="evidence" value="ECO:0007669"/>
    <property type="project" value="UniProtKB-KW"/>
</dbReference>
<dbReference type="Proteomes" id="UP000184418">
    <property type="component" value="Unassembled WGS sequence"/>
</dbReference>
<evidence type="ECO:0000313" key="3">
    <source>
        <dbReference type="Proteomes" id="UP000184418"/>
    </source>
</evidence>
<dbReference type="EMBL" id="FQYN01000010">
    <property type="protein sequence ID" value="SHJ74144.1"/>
    <property type="molecule type" value="Genomic_DNA"/>
</dbReference>
<protein>
    <submittedName>
        <fullName evidence="2">Methyltransferase domain-containing protein</fullName>
    </submittedName>
</protein>
<reference evidence="2 3" key="1">
    <citation type="submission" date="2016-11" db="EMBL/GenBank/DDBJ databases">
        <authorList>
            <person name="Jaros S."/>
            <person name="Januszkiewicz K."/>
            <person name="Wedrychowicz H."/>
        </authorList>
    </citation>
    <scope>NUCLEOTIDE SEQUENCE [LARGE SCALE GENOMIC DNA]</scope>
    <source>
        <strain evidence="2 3">DSM 21074</strain>
    </source>
</reference>
<dbReference type="InterPro" id="IPR013217">
    <property type="entry name" value="Methyltransf_12"/>
</dbReference>
<dbReference type="AlphaFoldDB" id="A0A1M6LSB4"/>
<dbReference type="STRING" id="1121955.SAMN02745146_0035"/>
<accession>A0A1M6LSB4</accession>
<dbReference type="CDD" id="cd02440">
    <property type="entry name" value="AdoMet_MTases"/>
    <property type="match status" value="1"/>
</dbReference>
<dbReference type="PROSITE" id="PS01330">
    <property type="entry name" value="PABS_1"/>
    <property type="match status" value="1"/>
</dbReference>
<keyword evidence="2" id="KW-0489">Methyltransferase</keyword>
<dbReference type="RefSeq" id="WP_073112182.1">
    <property type="nucleotide sequence ID" value="NZ_FQYN01000010.1"/>
</dbReference>
<dbReference type="InterPro" id="IPR029063">
    <property type="entry name" value="SAM-dependent_MTases_sf"/>
</dbReference>
<gene>
    <name evidence="2" type="ORF">SAMN02745146_0035</name>
</gene>
<dbReference type="Gene3D" id="3.40.50.150">
    <property type="entry name" value="Vaccinia Virus protein VP39"/>
    <property type="match status" value="1"/>
</dbReference>